<feature type="compositionally biased region" description="Low complexity" evidence="1">
    <location>
        <begin position="1329"/>
        <end position="1341"/>
    </location>
</feature>
<feature type="region of interest" description="Disordered" evidence="1">
    <location>
        <begin position="1328"/>
        <end position="1348"/>
    </location>
</feature>
<feature type="compositionally biased region" description="Basic and acidic residues" evidence="1">
    <location>
        <begin position="871"/>
        <end position="887"/>
    </location>
</feature>
<feature type="compositionally biased region" description="Gly residues" evidence="1">
    <location>
        <begin position="65"/>
        <end position="75"/>
    </location>
</feature>
<evidence type="ECO:0000313" key="3">
    <source>
        <dbReference type="RefSeq" id="XP_017783455.1"/>
    </source>
</evidence>
<feature type="compositionally biased region" description="Basic and acidic residues" evidence="1">
    <location>
        <begin position="829"/>
        <end position="858"/>
    </location>
</feature>
<sequence length="1571" mass="179072">MNVESINVITMYNNYCGNQMQGSWRNYNHNNNNNFQTLDQTFSPGYRKKYARPPSETGHMSYSNRGGGGGGGGGYSQRPWHSRNQRGNRQNLYLNDVYHGVNNNYKYYDGGGKRYDSAAPSSRRPISHRPYNSFHSFRGNRHWRPDRAPMMNDYRNMSEDYNPEEFQPIDVQSLSPTDTSVEFPEEEFVESPNEDQMDELALEIPCCAGVKVEESEIQGISKNIKLEEEDNNNVADVQCTPIRVQTENAKDDSQEAVLKVAEPDKSYLRTAGSADKSVEVREIKHIIIEEILVEEKTITRMDREYKTMPEETVQIKTEIIDETPLVYSSSRMSDRTDGNDSIYDLYIDEDRIDDRTDEYIDLMCDYQEDVERMFTDEESELKNEDLSNLIYEEQVIIKTEKSSSSFGLESDKQLLDANNHSVKEEMREVDPEMSVNEIEQVLMRKWNLLYVESMPPTFSQYVFLLQEEVENLKGLYSQLAPTLKNLQMNYLPFAGFVELRRSFNRYPIISTVISNMFNEYIKEQKLRTQSDFSLLEQVEKRHNLNRAKSNSVQNLSAMLAAAPVINFEVNDSLNDNYQLVEIDLQVSKQKRLRRNSTGSVSKKSNYTEDATYIYFNEYAERAKCKEKSIDLSKVDVIYANILDPRIRRSMYPERSRKTTRVVVVDDSTKLVRETDDIKRKFLDIFGDDADLLQDGSAEKDTETDDNRKSKKCSKQRSEEITSTTADDDAIKEIKKKKKRNAENSAYNRVLKKVNKQKFIDEIGSATEDDDVKKCKKRNKENEDVKGQQSNQQIPKKVSKRKNSEEADCTIIKKRNKESKHVGKHRHSTSKKESGEHNAKSRRHSCDYRNSPDEKSQRGERKRKISTDDDDKSSIVEKKSEENVKYTKSEVSPNKKFNDMPLLNVTISDSSIEELFPTQNNSDMLSLSIIDERTQSETTYIDLVSPATSIVFHMEEEESVATLEKQVKSENQTEEEQSSSGIEIEIACNLEVDSSKDKVLESIVVENDDTVISIESTNSESSTELLKEKNELSNATIDSVIEPRVSVNSREIPATSSIENAMKTTSTNSSVITFASLNYIPQNRTEQVVHQNTLNEDSNLQKLCSTKNSFHKKQNSYRRKALVAQQQYLSGKIMVNASTTSSANTSLQTGGMINSDNATSIANMNNIAETHRIQTVVNVPGGGGLIYSVDMSGKNLNNVAETQRLQDFLNAPGGGIFNTVATTVNPNLQKMQNQVKELEGKGMVNSNNTFASNANLNNIVEPKRMQTVVTATTTTTTTSSANIVEMQRGQTSMNNQAIRLVSMPLYQYKRTAETKAVFSARPVMSQLMTSCSSGSSSSSSKSLVAQQPQQQRKVNVSKMNMSEFVEKFLSYYCLFVNQVKMKVTLQKSDVECEMQAAHIQNMVIRRMICELQRIIDSCHVEEFSINALIEEISKLGDLYFFLTVFVTNAKRTRTDFGRILIDQMNCTTKLFETLDFVGYSTAKFLLSPMSYDQRISLYAQVVKYRSLCILNSPQMDQRPNRTVRIDSIVKEDMYLCVCGKIAIIACKCKRVVYCSIDCKIKNLNEHKRSCIG</sequence>
<reference evidence="3" key="1">
    <citation type="submission" date="2025-08" db="UniProtKB">
        <authorList>
            <consortium name="RefSeq"/>
        </authorList>
    </citation>
    <scope>IDENTIFICATION</scope>
    <source>
        <tissue evidence="3">Whole Larva</tissue>
    </source>
</reference>
<protein>
    <submittedName>
        <fullName evidence="3">Uncharacterized protein LOC108567473 isoform X1</fullName>
    </submittedName>
</protein>
<evidence type="ECO:0000256" key="1">
    <source>
        <dbReference type="SAM" id="MobiDB-lite"/>
    </source>
</evidence>
<dbReference type="GeneID" id="108567473"/>
<feature type="compositionally biased region" description="Basic residues" evidence="1">
    <location>
        <begin position="811"/>
        <end position="828"/>
    </location>
</feature>
<feature type="region of interest" description="Disordered" evidence="1">
    <location>
        <begin position="769"/>
        <end position="894"/>
    </location>
</feature>
<accession>A0ABM1N9F5</accession>
<feature type="compositionally biased region" description="Basic and acidic residues" evidence="1">
    <location>
        <begin position="696"/>
        <end position="707"/>
    </location>
</feature>
<keyword evidence="2" id="KW-1185">Reference proteome</keyword>
<feature type="region of interest" description="Disordered" evidence="1">
    <location>
        <begin position="695"/>
        <end position="725"/>
    </location>
</feature>
<evidence type="ECO:0000313" key="2">
    <source>
        <dbReference type="Proteomes" id="UP000695000"/>
    </source>
</evidence>
<dbReference type="RefSeq" id="XP_017783455.1">
    <property type="nucleotide sequence ID" value="XM_017927966.1"/>
</dbReference>
<gene>
    <name evidence="3" type="primary">LOC108567473</name>
</gene>
<dbReference type="Proteomes" id="UP000695000">
    <property type="component" value="Unplaced"/>
</dbReference>
<feature type="region of interest" description="Disordered" evidence="1">
    <location>
        <begin position="50"/>
        <end position="84"/>
    </location>
</feature>
<proteinExistence type="predicted"/>
<organism evidence="2 3">
    <name type="scientific">Nicrophorus vespilloides</name>
    <name type="common">Boreal carrion beetle</name>
    <dbReference type="NCBI Taxonomy" id="110193"/>
    <lineage>
        <taxon>Eukaryota</taxon>
        <taxon>Metazoa</taxon>
        <taxon>Ecdysozoa</taxon>
        <taxon>Arthropoda</taxon>
        <taxon>Hexapoda</taxon>
        <taxon>Insecta</taxon>
        <taxon>Pterygota</taxon>
        <taxon>Neoptera</taxon>
        <taxon>Endopterygota</taxon>
        <taxon>Coleoptera</taxon>
        <taxon>Polyphaga</taxon>
        <taxon>Staphyliniformia</taxon>
        <taxon>Silphidae</taxon>
        <taxon>Nicrophorinae</taxon>
        <taxon>Nicrophorus</taxon>
    </lineage>
</organism>
<name>A0ABM1N9F5_NICVS</name>